<dbReference type="OrthoDB" id="5682636at2"/>
<evidence type="ECO:0000313" key="2">
    <source>
        <dbReference type="EMBL" id="PXZ06472.1"/>
    </source>
</evidence>
<dbReference type="GO" id="GO:0006260">
    <property type="term" value="P:DNA replication"/>
    <property type="evidence" value="ECO:0007669"/>
    <property type="project" value="UniProtKB-KW"/>
</dbReference>
<keyword evidence="1" id="KW-0239">DNA-directed DNA polymerase</keyword>
<dbReference type="AlphaFoldDB" id="A0A2V4DZW3"/>
<evidence type="ECO:0000256" key="1">
    <source>
        <dbReference type="PIRNR" id="PIRNR029225"/>
    </source>
</evidence>
<dbReference type="InterPro" id="IPR004615">
    <property type="entry name" value="DNA_pol_III_psi"/>
</dbReference>
<dbReference type="PIRSF" id="PIRSF029225">
    <property type="entry name" value="DNA_pol_III_psi"/>
    <property type="match status" value="1"/>
</dbReference>
<keyword evidence="3" id="KW-1185">Reference proteome</keyword>
<proteinExistence type="predicted"/>
<dbReference type="GO" id="GO:0003887">
    <property type="term" value="F:DNA-directed DNA polymerase activity"/>
    <property type="evidence" value="ECO:0007669"/>
    <property type="project" value="UniProtKB-KW"/>
</dbReference>
<comment type="function">
    <text evidence="1">Part of the beta sliding clamp loading complex, which hydrolyzes ATP to load the beta clamp onto primed DNA to form the DNA replication pre-initiation complex. DNA polymerase III is a complex, multichain enzyme responsible for most of the replicative synthesis in bacteria. This DNA polymerase also exhibits 3' to 5' exonuclease activity.</text>
</comment>
<evidence type="ECO:0000313" key="3">
    <source>
        <dbReference type="Proteomes" id="UP000247932"/>
    </source>
</evidence>
<keyword evidence="1" id="KW-0235">DNA replication</keyword>
<dbReference type="EMBL" id="QGLR01000012">
    <property type="protein sequence ID" value="PXZ06472.1"/>
    <property type="molecule type" value="Genomic_DNA"/>
</dbReference>
<protein>
    <recommendedName>
        <fullName evidence="1">DNA polymerase III subunit psi</fullName>
    </recommendedName>
</protein>
<dbReference type="Proteomes" id="UP000247932">
    <property type="component" value="Unassembled WGS sequence"/>
</dbReference>
<accession>A0A2V4DZW3</accession>
<reference evidence="2 3" key="1">
    <citation type="submission" date="2018-05" db="EMBL/GenBank/DDBJ databases">
        <title>Reference genomes for bee gut microbiota database.</title>
        <authorList>
            <person name="Ellegaard K.M."/>
        </authorList>
    </citation>
    <scope>NUCLEOTIDE SEQUENCE [LARGE SCALE GENOMIC DNA]</scope>
    <source>
        <strain evidence="2 3">ESL0182</strain>
    </source>
</reference>
<gene>
    <name evidence="2" type="ORF">DKK70_10945</name>
</gene>
<dbReference type="InterPro" id="IPR036654">
    <property type="entry name" value="DNA_pol_III_psi_sf"/>
</dbReference>
<keyword evidence="1" id="KW-0808">Transferase</keyword>
<keyword evidence="1" id="KW-0548">Nucleotidyltransferase</keyword>
<dbReference type="Pfam" id="PF03603">
    <property type="entry name" value="DNA_III_psi"/>
    <property type="match status" value="1"/>
</dbReference>
<dbReference type="RefSeq" id="WP_110434024.1">
    <property type="nucleotide sequence ID" value="NZ_QGLR01000012.1"/>
</dbReference>
<comment type="caution">
    <text evidence="2">The sequence shown here is derived from an EMBL/GenBank/DDBJ whole genome shotgun (WGS) entry which is preliminary data.</text>
</comment>
<dbReference type="SUPFAM" id="SSF102220">
    <property type="entry name" value="DNA polymerase III psi subunit"/>
    <property type="match status" value="1"/>
</dbReference>
<dbReference type="Gene3D" id="3.40.50.10220">
    <property type="entry name" value="DNA polymerase III, psi subunit"/>
    <property type="match status" value="1"/>
</dbReference>
<organism evidence="2 3">
    <name type="scientific">Gilliamella apicola</name>
    <dbReference type="NCBI Taxonomy" id="1196095"/>
    <lineage>
        <taxon>Bacteria</taxon>
        <taxon>Pseudomonadati</taxon>
        <taxon>Pseudomonadota</taxon>
        <taxon>Gammaproteobacteria</taxon>
        <taxon>Orbales</taxon>
        <taxon>Orbaceae</taxon>
        <taxon>Gilliamella</taxon>
    </lineage>
</organism>
<dbReference type="GO" id="GO:0008408">
    <property type="term" value="F:3'-5' exonuclease activity"/>
    <property type="evidence" value="ECO:0007669"/>
    <property type="project" value="InterPro"/>
</dbReference>
<sequence>MTQIDWYLKQCDITQYVLRNSAVFQGELATHMDDKIRLIVVAKQQPTQKIYYDILKAIELTEEQVLFLTPSQLIIPANEVKIVTWFIDVNTDEPWQNNLTINTSDLDSLAKDPQQKRKLWQQLCNYENHFHPERK</sequence>
<name>A0A2V4DZW3_9GAMM</name>